<sequence length="1109" mass="119483">MTMAHHRGALPGRLRVTATSPGVLIMLLLTLIFPFSHAAILRERAAVPPQALPQRATKEDLKWQPSLDYDRDGCYNVPAIDSSGHVSEGLGHDYTTGPEDCRDESDLDNSNAYSRQRCNKGVCVYLYDYYFEKDVAVEHVRDAGGHRHDWEHIAIWVRDDKAEYVAVSMHGGYDVYPADEVRWDGTHPKVVYHKTGGSTHAFRFANSDDDDNIENHKGVWIRSPLVSYNGYPDGIRDILFEHDFGTATIGIKDSQFADNLRKASPMKGSEGLCGGSENCDYLYHYDFDFGVDDGSPGDPKPAGPSLLRVMPLGDSLTAGVLSTDGNGYRRRPHELLEADYEVDFVGSQVSGLMADNENEGYPGATIDLIHDFASRAFYMRPNVVLLHAGTNDLHRDVDVYNAPARLGFLIETIVSQCPDAVVIVAKIIMAVSQTVEPERAAFNQGVEGVVAQHRSQGKNVVLADMSGILQHSDFVDGLHPNDGGYDKMADVWYAAILDALERGLVGDPAAPGDPPPPADEATCPNGFGWKGGLVGEGTGFGMLITWDNQGLVAPGVRDANGDNVLLADIDGDGIDDYVLINSKGALDVWLRGIGETSVPWRHVGVLAAGVSGANQGNVRLADVDGDGRADYLLVAEDGSVQAWINTCRSPADSRRSEGGDDSSLLRSRALCPINNPDHIEWRRAGQIIPASGGASRQAVQFADVTGDGRADYLVVSASGAVRAVSLLGDIDNPTRVDLGTINTGVSGASRDNVRFADVDGDGRADYLVVWENGGIAAWKSTGSATKPTWRELGNIAVGVSGGKRANVRLAYLNNDRRFDYVIINPDNGALNAWYNNLDTEVIGPNTRLADIDGDGRDDYLFLDSKGGVVAWLNRGDYDHPAWNSLGTIAPGVPGGSRERIRFADMDGDGRADYLLVSDAGAVTVWLNKGDVSHPAWTSVGEVAPGVGGATLQNVRFADIDGDGRADYCVLWSDGSVDAWLNKGGADPRAPTWEKQGKIATGVDVANGDNVFLVDINGDGKADYLKVTDKGGVYAWLNTGTDPKSIVWKNQGLIAPGVGGATRENIRFGNMDPGWKSGLLAHWRCNGLCECLAECMCMRAQVVERILLKS</sequence>
<gene>
    <name evidence="3" type="ORF">CONLIGDRAFT_716117</name>
</gene>
<evidence type="ECO:0000313" key="3">
    <source>
        <dbReference type="EMBL" id="OIW27681.1"/>
    </source>
</evidence>
<dbReference type="Pfam" id="PF13472">
    <property type="entry name" value="Lipase_GDSL_2"/>
    <property type="match status" value="1"/>
</dbReference>
<reference evidence="3 4" key="1">
    <citation type="submission" date="2016-10" db="EMBL/GenBank/DDBJ databases">
        <title>Draft genome sequence of Coniochaeta ligniaria NRRL30616, a lignocellulolytic fungus for bioabatement of inhibitors in plant biomass hydrolysates.</title>
        <authorList>
            <consortium name="DOE Joint Genome Institute"/>
            <person name="Jimenez D.J."/>
            <person name="Hector R.E."/>
            <person name="Riley R."/>
            <person name="Sun H."/>
            <person name="Grigoriev I.V."/>
            <person name="Van Elsas J.D."/>
            <person name="Nichols N.N."/>
        </authorList>
    </citation>
    <scope>NUCLEOTIDE SEQUENCE [LARGE SCALE GENOMIC DNA]</scope>
    <source>
        <strain evidence="3 4">NRRL 30616</strain>
    </source>
</reference>
<dbReference type="Pfam" id="PF13517">
    <property type="entry name" value="FG-GAP_3"/>
    <property type="match status" value="3"/>
</dbReference>
<protein>
    <submittedName>
        <fullName evidence="3">NPP1-domain-containing protein</fullName>
    </submittedName>
</protein>
<dbReference type="InterPro" id="IPR013830">
    <property type="entry name" value="SGNH_hydro"/>
</dbReference>
<dbReference type="Gene3D" id="2.130.10.130">
    <property type="entry name" value="Integrin alpha, N-terminal"/>
    <property type="match status" value="1"/>
</dbReference>
<dbReference type="Proteomes" id="UP000182658">
    <property type="component" value="Unassembled WGS sequence"/>
</dbReference>
<evidence type="ECO:0000313" key="4">
    <source>
        <dbReference type="Proteomes" id="UP000182658"/>
    </source>
</evidence>
<dbReference type="PANTHER" id="PTHR33657">
    <property type="entry name" value="DOMAIN PROTEIN, PUTATIVE (AFU_ORTHOLOGUE AFUA_5G00600)-RELATED"/>
    <property type="match status" value="1"/>
</dbReference>
<dbReference type="Gene3D" id="3.40.50.1110">
    <property type="entry name" value="SGNH hydrolase"/>
    <property type="match status" value="1"/>
</dbReference>
<dbReference type="SUPFAM" id="SSF69318">
    <property type="entry name" value="Integrin alpha N-terminal domain"/>
    <property type="match status" value="2"/>
</dbReference>
<proteinExistence type="predicted"/>
<evidence type="ECO:0000259" key="2">
    <source>
        <dbReference type="Pfam" id="PF13472"/>
    </source>
</evidence>
<keyword evidence="1" id="KW-0732">Signal</keyword>
<dbReference type="InParanoid" id="A0A1J7J2Y8"/>
<name>A0A1J7J2Y8_9PEZI</name>
<dbReference type="CDD" id="cd01833">
    <property type="entry name" value="XynB_like"/>
    <property type="match status" value="1"/>
</dbReference>
<dbReference type="PANTHER" id="PTHR33657:SF6">
    <property type="entry name" value="SECRETED PROTEIN"/>
    <property type="match status" value="1"/>
</dbReference>
<keyword evidence="4" id="KW-1185">Reference proteome</keyword>
<dbReference type="SUPFAM" id="SSF52266">
    <property type="entry name" value="SGNH hydrolase"/>
    <property type="match status" value="1"/>
</dbReference>
<dbReference type="OrthoDB" id="89086at2759"/>
<dbReference type="InterPro" id="IPR036514">
    <property type="entry name" value="SGNH_hydro_sf"/>
</dbReference>
<dbReference type="InterPro" id="IPR028994">
    <property type="entry name" value="Integrin_alpha_N"/>
</dbReference>
<dbReference type="InterPro" id="IPR008701">
    <property type="entry name" value="NPP1"/>
</dbReference>
<evidence type="ECO:0000256" key="1">
    <source>
        <dbReference type="ARBA" id="ARBA00022729"/>
    </source>
</evidence>
<dbReference type="Pfam" id="PF05630">
    <property type="entry name" value="NPP1"/>
    <property type="match status" value="1"/>
</dbReference>
<dbReference type="InterPro" id="IPR013517">
    <property type="entry name" value="FG-GAP"/>
</dbReference>
<organism evidence="3 4">
    <name type="scientific">Coniochaeta ligniaria NRRL 30616</name>
    <dbReference type="NCBI Taxonomy" id="1408157"/>
    <lineage>
        <taxon>Eukaryota</taxon>
        <taxon>Fungi</taxon>
        <taxon>Dikarya</taxon>
        <taxon>Ascomycota</taxon>
        <taxon>Pezizomycotina</taxon>
        <taxon>Sordariomycetes</taxon>
        <taxon>Sordariomycetidae</taxon>
        <taxon>Coniochaetales</taxon>
        <taxon>Coniochaetaceae</taxon>
        <taxon>Coniochaeta</taxon>
    </lineage>
</organism>
<feature type="domain" description="SGNH hydrolase-type esterase" evidence="2">
    <location>
        <begin position="312"/>
        <end position="486"/>
    </location>
</feature>
<dbReference type="EMBL" id="KV875099">
    <property type="protein sequence ID" value="OIW27681.1"/>
    <property type="molecule type" value="Genomic_DNA"/>
</dbReference>
<dbReference type="AlphaFoldDB" id="A0A1J7J2Y8"/>
<dbReference type="STRING" id="1408157.A0A1J7J2Y8"/>
<accession>A0A1J7J2Y8</accession>